<gene>
    <name evidence="1" type="ORF">UFOVP653_44</name>
</gene>
<organism evidence="1">
    <name type="scientific">uncultured Caudovirales phage</name>
    <dbReference type="NCBI Taxonomy" id="2100421"/>
    <lineage>
        <taxon>Viruses</taxon>
        <taxon>Duplodnaviria</taxon>
        <taxon>Heunggongvirae</taxon>
        <taxon>Uroviricota</taxon>
        <taxon>Caudoviricetes</taxon>
        <taxon>Peduoviridae</taxon>
        <taxon>Maltschvirus</taxon>
        <taxon>Maltschvirus maltsch</taxon>
    </lineage>
</organism>
<reference evidence="1" key="1">
    <citation type="submission" date="2020-04" db="EMBL/GenBank/DDBJ databases">
        <authorList>
            <person name="Chiriac C."/>
            <person name="Salcher M."/>
            <person name="Ghai R."/>
            <person name="Kavagutti S V."/>
        </authorList>
    </citation>
    <scope>NUCLEOTIDE SEQUENCE</scope>
</reference>
<accession>A0A6J5N776</accession>
<proteinExistence type="predicted"/>
<evidence type="ECO:0000313" key="1">
    <source>
        <dbReference type="EMBL" id="CAB4154929.1"/>
    </source>
</evidence>
<name>A0A6J5N776_9CAUD</name>
<sequence>MTNTNFTTLRPWGDGTKFGAVGINYDALRGWFDLKDGSEGGGLWFDREDDGSLSLRDYDGVFALPAGVITALRGAGVVVDADFE</sequence>
<protein>
    <submittedName>
        <fullName evidence="1">Uncharacterized protein</fullName>
    </submittedName>
</protein>
<dbReference type="EMBL" id="LR796613">
    <property type="protein sequence ID" value="CAB4154929.1"/>
    <property type="molecule type" value="Genomic_DNA"/>
</dbReference>